<comment type="caution">
    <text evidence="1">The sequence shown here is derived from an EMBL/GenBank/DDBJ whole genome shotgun (WGS) entry which is preliminary data.</text>
</comment>
<protein>
    <submittedName>
        <fullName evidence="1">Uncharacterized protein</fullName>
    </submittedName>
</protein>
<organism evidence="1 2">
    <name type="scientific">Zarea fungicola</name>
    <dbReference type="NCBI Taxonomy" id="93591"/>
    <lineage>
        <taxon>Eukaryota</taxon>
        <taxon>Fungi</taxon>
        <taxon>Dikarya</taxon>
        <taxon>Ascomycota</taxon>
        <taxon>Pezizomycotina</taxon>
        <taxon>Sordariomycetes</taxon>
        <taxon>Hypocreomycetidae</taxon>
        <taxon>Hypocreales</taxon>
        <taxon>Cordycipitaceae</taxon>
        <taxon>Zarea</taxon>
    </lineage>
</organism>
<dbReference type="EMBL" id="JANJQO010001718">
    <property type="protein sequence ID" value="KAJ2969561.1"/>
    <property type="molecule type" value="Genomic_DNA"/>
</dbReference>
<accession>A0ACC1MT86</accession>
<reference evidence="1" key="1">
    <citation type="submission" date="2022-08" db="EMBL/GenBank/DDBJ databases">
        <title>Genome Sequence of Lecanicillium fungicola.</title>
        <authorList>
            <person name="Buettner E."/>
        </authorList>
    </citation>
    <scope>NUCLEOTIDE SEQUENCE</scope>
    <source>
        <strain evidence="1">Babe33</strain>
    </source>
</reference>
<sequence length="152" mass="16174">MDFFRFTIEVQQNKKIVPEDVLEPECFHGKAASPRGVVGANGKTASGSFRAGMIGDRSDLNPTLNAVRESTAATVSDESAIRGVSRMACGGEILLTLPASPPGDLLYPLLDIIAIERVPTGFQRVNAEKIGSLSPALRYCSAVHLSTRPYGA</sequence>
<proteinExistence type="predicted"/>
<evidence type="ECO:0000313" key="1">
    <source>
        <dbReference type="EMBL" id="KAJ2969561.1"/>
    </source>
</evidence>
<dbReference type="Proteomes" id="UP001143910">
    <property type="component" value="Unassembled WGS sequence"/>
</dbReference>
<evidence type="ECO:0000313" key="2">
    <source>
        <dbReference type="Proteomes" id="UP001143910"/>
    </source>
</evidence>
<name>A0ACC1MT86_9HYPO</name>
<gene>
    <name evidence="1" type="ORF">NQ176_g8601</name>
</gene>
<keyword evidence="2" id="KW-1185">Reference proteome</keyword>